<dbReference type="AlphaFoldDB" id="A0A5B7KBQ6"/>
<name>A0A5B7KBQ6_PORTR</name>
<sequence length="64" mass="6982">MHGVWTSAFSFAETSVYARGTGTKQFHVLARYHCSPGMCTVSSTFAPRSASSLQERLDKTAPNI</sequence>
<dbReference type="EMBL" id="VSRR010139655">
    <property type="protein sequence ID" value="MPD04154.1"/>
    <property type="molecule type" value="Genomic_DNA"/>
</dbReference>
<proteinExistence type="predicted"/>
<keyword evidence="2" id="KW-1185">Reference proteome</keyword>
<comment type="caution">
    <text evidence="1">The sequence shown here is derived from an EMBL/GenBank/DDBJ whole genome shotgun (WGS) entry which is preliminary data.</text>
</comment>
<accession>A0A5B7KBQ6</accession>
<gene>
    <name evidence="1" type="ORF">E2C01_099827</name>
</gene>
<protein>
    <submittedName>
        <fullName evidence="1">Uncharacterized protein</fullName>
    </submittedName>
</protein>
<organism evidence="1 2">
    <name type="scientific">Portunus trituberculatus</name>
    <name type="common">Swimming crab</name>
    <name type="synonym">Neptunus trituberculatus</name>
    <dbReference type="NCBI Taxonomy" id="210409"/>
    <lineage>
        <taxon>Eukaryota</taxon>
        <taxon>Metazoa</taxon>
        <taxon>Ecdysozoa</taxon>
        <taxon>Arthropoda</taxon>
        <taxon>Crustacea</taxon>
        <taxon>Multicrustacea</taxon>
        <taxon>Malacostraca</taxon>
        <taxon>Eumalacostraca</taxon>
        <taxon>Eucarida</taxon>
        <taxon>Decapoda</taxon>
        <taxon>Pleocyemata</taxon>
        <taxon>Brachyura</taxon>
        <taxon>Eubrachyura</taxon>
        <taxon>Portunoidea</taxon>
        <taxon>Portunidae</taxon>
        <taxon>Portuninae</taxon>
        <taxon>Portunus</taxon>
    </lineage>
</organism>
<evidence type="ECO:0000313" key="1">
    <source>
        <dbReference type="EMBL" id="MPD04154.1"/>
    </source>
</evidence>
<evidence type="ECO:0000313" key="2">
    <source>
        <dbReference type="Proteomes" id="UP000324222"/>
    </source>
</evidence>
<dbReference type="Proteomes" id="UP000324222">
    <property type="component" value="Unassembled WGS sequence"/>
</dbReference>
<reference evidence="1 2" key="1">
    <citation type="submission" date="2019-05" db="EMBL/GenBank/DDBJ databases">
        <title>Another draft genome of Portunus trituberculatus and its Hox gene families provides insights of decapod evolution.</title>
        <authorList>
            <person name="Jeong J.-H."/>
            <person name="Song I."/>
            <person name="Kim S."/>
            <person name="Choi T."/>
            <person name="Kim D."/>
            <person name="Ryu S."/>
            <person name="Kim W."/>
        </authorList>
    </citation>
    <scope>NUCLEOTIDE SEQUENCE [LARGE SCALE GENOMIC DNA]</scope>
    <source>
        <tissue evidence="1">Muscle</tissue>
    </source>
</reference>